<keyword evidence="3 6" id="KW-0812">Transmembrane</keyword>
<comment type="subcellular location">
    <subcellularLocation>
        <location evidence="1">Cell inner membrane</location>
        <topology evidence="1">Multi-pass membrane protein</topology>
    </subcellularLocation>
</comment>
<keyword evidence="2" id="KW-1003">Cell membrane</keyword>
<feature type="transmembrane region" description="Helical" evidence="6">
    <location>
        <begin position="160"/>
        <end position="177"/>
    </location>
</feature>
<dbReference type="GO" id="GO:0022857">
    <property type="term" value="F:transmembrane transporter activity"/>
    <property type="evidence" value="ECO:0007669"/>
    <property type="project" value="InterPro"/>
</dbReference>
<evidence type="ECO:0000256" key="3">
    <source>
        <dbReference type="ARBA" id="ARBA00022692"/>
    </source>
</evidence>
<gene>
    <name evidence="7" type="ORF">Q4490_05100</name>
</gene>
<dbReference type="RefSeq" id="WP_215151644.1">
    <property type="nucleotide sequence ID" value="NZ_CAXHZV010000003.1"/>
</dbReference>
<dbReference type="GO" id="GO:0005886">
    <property type="term" value="C:plasma membrane"/>
    <property type="evidence" value="ECO:0007669"/>
    <property type="project" value="UniProtKB-SubCell"/>
</dbReference>
<organism evidence="7 8">
    <name type="scientific">Neptunomonas phycophila</name>
    <dbReference type="NCBI Taxonomy" id="1572645"/>
    <lineage>
        <taxon>Bacteria</taxon>
        <taxon>Pseudomonadati</taxon>
        <taxon>Pseudomonadota</taxon>
        <taxon>Gammaproteobacteria</taxon>
        <taxon>Oceanospirillales</taxon>
        <taxon>Oceanospirillaceae</taxon>
        <taxon>Neptunomonas</taxon>
    </lineage>
</organism>
<protein>
    <submittedName>
        <fullName evidence="7">ABC transporter permease</fullName>
    </submittedName>
</protein>
<evidence type="ECO:0000256" key="1">
    <source>
        <dbReference type="ARBA" id="ARBA00004429"/>
    </source>
</evidence>
<evidence type="ECO:0000256" key="2">
    <source>
        <dbReference type="ARBA" id="ARBA00022475"/>
    </source>
</evidence>
<accession>A0AAW7XET1</accession>
<dbReference type="EMBL" id="JAUOPG010000003">
    <property type="protein sequence ID" value="MDO6452936.1"/>
    <property type="molecule type" value="Genomic_DNA"/>
</dbReference>
<evidence type="ECO:0000256" key="6">
    <source>
        <dbReference type="SAM" id="Phobius"/>
    </source>
</evidence>
<dbReference type="Proteomes" id="UP001169862">
    <property type="component" value="Unassembled WGS sequence"/>
</dbReference>
<dbReference type="PANTHER" id="PTHR43370">
    <property type="entry name" value="SUGAR ABC TRANSPORTER INTEGRAL MEMBRANE PROTEIN-RELATED"/>
    <property type="match status" value="1"/>
</dbReference>
<dbReference type="InterPro" id="IPR001851">
    <property type="entry name" value="ABC_transp_permease"/>
</dbReference>
<evidence type="ECO:0000313" key="7">
    <source>
        <dbReference type="EMBL" id="MDO6452936.1"/>
    </source>
</evidence>
<keyword evidence="4 6" id="KW-1133">Transmembrane helix</keyword>
<name>A0AAW7XET1_9GAMM</name>
<feature type="transmembrane region" description="Helical" evidence="6">
    <location>
        <begin position="63"/>
        <end position="86"/>
    </location>
</feature>
<dbReference type="Pfam" id="PF02653">
    <property type="entry name" value="BPD_transp_2"/>
    <property type="match status" value="1"/>
</dbReference>
<sequence length="324" mass="33693">MNDALLIAVSALDATLRLSAPLIFCAMAGVFSERSGIVDIGLEGKMLAGAFAAAATAAVTGSVWLGLFCALGVSVAMALLHGFACITHKGNQVVSGLAINILASGLTVALGIAWFQRGGQTPALEADARFAAITLPGADSVADLPIIGVVYSELLSGHNILVYMAFLSVPLTAWVLYNTRFGLRLRAVGENPQAVDTAGISVAWLRYRSVICAGLLCGLAGAYLSTAQNAAFLKDMSAGKGYIALAALIFGKWRPTQAMLACLLFGFLDALAARLQGVELPLVGEIPVQLMQALPYILTVILLAGFIGRAIAPKAIGIPYSKER</sequence>
<feature type="transmembrane region" description="Helical" evidence="6">
    <location>
        <begin position="293"/>
        <end position="312"/>
    </location>
</feature>
<reference evidence="7" key="1">
    <citation type="submission" date="2023-07" db="EMBL/GenBank/DDBJ databases">
        <title>Genome content predicts the carbon catabolic preferences of heterotrophic bacteria.</title>
        <authorList>
            <person name="Gralka M."/>
        </authorList>
    </citation>
    <scope>NUCLEOTIDE SEQUENCE</scope>
    <source>
        <strain evidence="7">I2M16</strain>
    </source>
</reference>
<evidence type="ECO:0000256" key="4">
    <source>
        <dbReference type="ARBA" id="ARBA00022989"/>
    </source>
</evidence>
<dbReference type="CDD" id="cd06580">
    <property type="entry name" value="TM_PBP1_transp_TpRbsC_like"/>
    <property type="match status" value="1"/>
</dbReference>
<evidence type="ECO:0000313" key="8">
    <source>
        <dbReference type="Proteomes" id="UP001169862"/>
    </source>
</evidence>
<comment type="caution">
    <text evidence="7">The sequence shown here is derived from an EMBL/GenBank/DDBJ whole genome shotgun (WGS) entry which is preliminary data.</text>
</comment>
<keyword evidence="5 6" id="KW-0472">Membrane</keyword>
<dbReference type="PANTHER" id="PTHR43370:SF2">
    <property type="entry name" value="ABC TRANSPORTER PERMEASE PROTEIN"/>
    <property type="match status" value="1"/>
</dbReference>
<feature type="transmembrane region" description="Helical" evidence="6">
    <location>
        <begin position="93"/>
        <end position="115"/>
    </location>
</feature>
<evidence type="ECO:0000256" key="5">
    <source>
        <dbReference type="ARBA" id="ARBA00023136"/>
    </source>
</evidence>
<proteinExistence type="predicted"/>
<dbReference type="AlphaFoldDB" id="A0AAW7XET1"/>